<dbReference type="InterPro" id="IPR039426">
    <property type="entry name" value="TonB-dep_rcpt-like"/>
</dbReference>
<dbReference type="GO" id="GO:0044718">
    <property type="term" value="P:siderophore transmembrane transport"/>
    <property type="evidence" value="ECO:0007669"/>
    <property type="project" value="TreeGrafter"/>
</dbReference>
<dbReference type="Gene3D" id="2.170.130.10">
    <property type="entry name" value="TonB-dependent receptor, plug domain"/>
    <property type="match status" value="1"/>
</dbReference>
<feature type="signal peptide" evidence="12">
    <location>
        <begin position="1"/>
        <end position="19"/>
    </location>
</feature>
<evidence type="ECO:0000259" key="14">
    <source>
        <dbReference type="Pfam" id="PF07715"/>
    </source>
</evidence>
<evidence type="ECO:0000256" key="6">
    <source>
        <dbReference type="ARBA" id="ARBA00023077"/>
    </source>
</evidence>
<keyword evidence="9 10" id="KW-0998">Cell outer membrane</keyword>
<dbReference type="AlphaFoldDB" id="A0A921E7M6"/>
<evidence type="ECO:0000313" key="16">
    <source>
        <dbReference type="Proteomes" id="UP000711407"/>
    </source>
</evidence>
<evidence type="ECO:0000256" key="12">
    <source>
        <dbReference type="SAM" id="SignalP"/>
    </source>
</evidence>
<dbReference type="PANTHER" id="PTHR30069:SF29">
    <property type="entry name" value="HEMOGLOBIN AND HEMOGLOBIN-HAPTOGLOBIN-BINDING PROTEIN 1-RELATED"/>
    <property type="match status" value="1"/>
</dbReference>
<evidence type="ECO:0000256" key="1">
    <source>
        <dbReference type="ARBA" id="ARBA00004571"/>
    </source>
</evidence>
<reference evidence="15" key="1">
    <citation type="journal article" date="2021" name="PeerJ">
        <title>Extensive microbial diversity within the chicken gut microbiome revealed by metagenomics and culture.</title>
        <authorList>
            <person name="Gilroy R."/>
            <person name="Ravi A."/>
            <person name="Getino M."/>
            <person name="Pursley I."/>
            <person name="Horton D.L."/>
            <person name="Alikhan N.F."/>
            <person name="Baker D."/>
            <person name="Gharbi K."/>
            <person name="Hall N."/>
            <person name="Watson M."/>
            <person name="Adriaenssens E.M."/>
            <person name="Foster-Nyarko E."/>
            <person name="Jarju S."/>
            <person name="Secka A."/>
            <person name="Antonio M."/>
            <person name="Oren A."/>
            <person name="Chaudhuri R.R."/>
            <person name="La Ragione R."/>
            <person name="Hildebrand F."/>
            <person name="Pallen M.J."/>
        </authorList>
    </citation>
    <scope>NUCLEOTIDE SEQUENCE</scope>
    <source>
        <strain evidence="15">4100</strain>
    </source>
</reference>
<dbReference type="InterPro" id="IPR037066">
    <property type="entry name" value="Plug_dom_sf"/>
</dbReference>
<keyword evidence="6 11" id="KW-0798">TonB box</keyword>
<keyword evidence="8 15" id="KW-0675">Receptor</keyword>
<evidence type="ECO:0000256" key="7">
    <source>
        <dbReference type="ARBA" id="ARBA00023136"/>
    </source>
</evidence>
<dbReference type="InterPro" id="IPR000531">
    <property type="entry name" value="Beta-barrel_TonB"/>
</dbReference>
<evidence type="ECO:0000256" key="10">
    <source>
        <dbReference type="PROSITE-ProRule" id="PRU01360"/>
    </source>
</evidence>
<evidence type="ECO:0000313" key="15">
    <source>
        <dbReference type="EMBL" id="HJE38873.1"/>
    </source>
</evidence>
<gene>
    <name evidence="15" type="ORF">K8V47_03800</name>
</gene>
<name>A0A921E7M6_9BACT</name>
<dbReference type="Pfam" id="PF00593">
    <property type="entry name" value="TonB_dep_Rec_b-barrel"/>
    <property type="match status" value="1"/>
</dbReference>
<evidence type="ECO:0000256" key="4">
    <source>
        <dbReference type="ARBA" id="ARBA00022692"/>
    </source>
</evidence>
<dbReference type="GO" id="GO:0015344">
    <property type="term" value="F:siderophore uptake transmembrane transporter activity"/>
    <property type="evidence" value="ECO:0007669"/>
    <property type="project" value="TreeGrafter"/>
</dbReference>
<evidence type="ECO:0000256" key="11">
    <source>
        <dbReference type="RuleBase" id="RU003357"/>
    </source>
</evidence>
<evidence type="ECO:0000256" key="2">
    <source>
        <dbReference type="ARBA" id="ARBA00022448"/>
    </source>
</evidence>
<keyword evidence="4 10" id="KW-0812">Transmembrane</keyword>
<keyword evidence="5 12" id="KW-0732">Signal</keyword>
<dbReference type="InterPro" id="IPR036942">
    <property type="entry name" value="Beta-barrel_TonB_sf"/>
</dbReference>
<comment type="similarity">
    <text evidence="10 11">Belongs to the TonB-dependent receptor family.</text>
</comment>
<dbReference type="InterPro" id="IPR012910">
    <property type="entry name" value="Plug_dom"/>
</dbReference>
<dbReference type="PANTHER" id="PTHR30069">
    <property type="entry name" value="TONB-DEPENDENT OUTER MEMBRANE RECEPTOR"/>
    <property type="match status" value="1"/>
</dbReference>
<protein>
    <submittedName>
        <fullName evidence="15">TonB-dependent receptor</fullName>
    </submittedName>
</protein>
<keyword evidence="3 10" id="KW-1134">Transmembrane beta strand</keyword>
<comment type="caution">
    <text evidence="15">The sequence shown here is derived from an EMBL/GenBank/DDBJ whole genome shotgun (WGS) entry which is preliminary data.</text>
</comment>
<reference evidence="15" key="2">
    <citation type="submission" date="2021-09" db="EMBL/GenBank/DDBJ databases">
        <authorList>
            <person name="Gilroy R."/>
        </authorList>
    </citation>
    <scope>NUCLEOTIDE SEQUENCE</scope>
    <source>
        <strain evidence="15">4100</strain>
    </source>
</reference>
<evidence type="ECO:0000256" key="3">
    <source>
        <dbReference type="ARBA" id="ARBA00022452"/>
    </source>
</evidence>
<accession>A0A921E7M6</accession>
<dbReference type="PROSITE" id="PS52016">
    <property type="entry name" value="TONB_DEPENDENT_REC_3"/>
    <property type="match status" value="1"/>
</dbReference>
<evidence type="ECO:0000256" key="5">
    <source>
        <dbReference type="ARBA" id="ARBA00022729"/>
    </source>
</evidence>
<evidence type="ECO:0000256" key="8">
    <source>
        <dbReference type="ARBA" id="ARBA00023170"/>
    </source>
</evidence>
<keyword evidence="2 10" id="KW-0813">Transport</keyword>
<dbReference type="Gene3D" id="2.40.170.20">
    <property type="entry name" value="TonB-dependent receptor, beta-barrel domain"/>
    <property type="match status" value="1"/>
</dbReference>
<comment type="subcellular location">
    <subcellularLocation>
        <location evidence="1 10">Cell outer membrane</location>
        <topology evidence="1 10">Multi-pass membrane protein</topology>
    </subcellularLocation>
</comment>
<dbReference type="Proteomes" id="UP000711407">
    <property type="component" value="Unassembled WGS sequence"/>
</dbReference>
<organism evidence="15 16">
    <name type="scientific">Candidatus Amulumruptor caecigallinarius</name>
    <dbReference type="NCBI Taxonomy" id="2109911"/>
    <lineage>
        <taxon>Bacteria</taxon>
        <taxon>Pseudomonadati</taxon>
        <taxon>Bacteroidota</taxon>
        <taxon>Bacteroidia</taxon>
        <taxon>Bacteroidales</taxon>
        <taxon>Muribaculaceae</taxon>
        <taxon>Candidatus Amulumruptor</taxon>
    </lineage>
</organism>
<dbReference type="SUPFAM" id="SSF56935">
    <property type="entry name" value="Porins"/>
    <property type="match status" value="1"/>
</dbReference>
<evidence type="ECO:0000259" key="13">
    <source>
        <dbReference type="Pfam" id="PF00593"/>
    </source>
</evidence>
<sequence>MKLITIAAFTMTAALGASAATAEKADTTKVLGEVVVVESAAKAPVPLLPLDVKVIGTATIDNSSETNLLPVLQNHVPGMFVTERGLAGYGVSGGAAGTVNIRGVGGGNKVLFLIDGQPQWAGVFGHSLPDTYVTNDVERVEVVSGPSSLLYGSGAMGGSVNLITRRADKEGFSGSLRAAGGSYGTQKYGVKAGYKHGGLRTFVAASYESTDGNREGMDYWLSNQFASVSYDFSQHWEAGANVMLTETKADNPGSVELSQPLDMWTKMFRTTASVYVKNRYDISSGGIQAYYNYGKHKIDDGISRGKPRDYLFNSKDFNMGITAYQTVKPWQGNDLSIGIDFKHWGGEAWNSQKADGKESPIVDKHVNEFAGYAMMQQAFWSDRLSVNAGVRLEHSSQFGNEWVPQAGFILRPLSASRVKFSYSRGFRSPNIRELYMYGPRNAELQPESMDNFEVELRQWLLDGRLNAGLALYYINGDNLIQQVMVDGAARNMNTGSFINKGFEIDATYRLDDDWTFTANYAYLHTDTRIIAAPKNKLFAEIGYTPGRWQFSVDVMSVWDVYTEQTAESYALLNARVAYTFPFQKPLTLFAKGENLTATRYQINYGFPMPRATVMAGAEWRF</sequence>
<feature type="chain" id="PRO_5038054668" evidence="12">
    <location>
        <begin position="20"/>
        <end position="621"/>
    </location>
</feature>
<feature type="domain" description="TonB-dependent receptor-like beta-barrel" evidence="13">
    <location>
        <begin position="242"/>
        <end position="595"/>
    </location>
</feature>
<dbReference type="GO" id="GO:0009279">
    <property type="term" value="C:cell outer membrane"/>
    <property type="evidence" value="ECO:0007669"/>
    <property type="project" value="UniProtKB-SubCell"/>
</dbReference>
<feature type="domain" description="TonB-dependent receptor plug" evidence="14">
    <location>
        <begin position="49"/>
        <end position="158"/>
    </location>
</feature>
<evidence type="ECO:0000256" key="9">
    <source>
        <dbReference type="ARBA" id="ARBA00023237"/>
    </source>
</evidence>
<proteinExistence type="inferred from homology"/>
<dbReference type="EMBL" id="DYXT01000021">
    <property type="protein sequence ID" value="HJE38873.1"/>
    <property type="molecule type" value="Genomic_DNA"/>
</dbReference>
<keyword evidence="7 10" id="KW-0472">Membrane</keyword>
<dbReference type="Pfam" id="PF07715">
    <property type="entry name" value="Plug"/>
    <property type="match status" value="1"/>
</dbReference>
<dbReference type="CDD" id="cd01347">
    <property type="entry name" value="ligand_gated_channel"/>
    <property type="match status" value="1"/>
</dbReference>